<dbReference type="RefSeq" id="WP_089840907.1">
    <property type="nucleotide sequence ID" value="NZ_FOZL01000001.1"/>
</dbReference>
<evidence type="ECO:0000259" key="14">
    <source>
        <dbReference type="PROSITE" id="PS50885"/>
    </source>
</evidence>
<keyword evidence="6 12" id="KW-0812">Transmembrane</keyword>
<feature type="domain" description="HAMP" evidence="14">
    <location>
        <begin position="184"/>
        <end position="237"/>
    </location>
</feature>
<evidence type="ECO:0000256" key="9">
    <source>
        <dbReference type="ARBA" id="ARBA00023012"/>
    </source>
</evidence>
<dbReference type="SUPFAM" id="SSF55874">
    <property type="entry name" value="ATPase domain of HSP90 chaperone/DNA topoisomerase II/histidine kinase"/>
    <property type="match status" value="1"/>
</dbReference>
<dbReference type="CDD" id="cd06225">
    <property type="entry name" value="HAMP"/>
    <property type="match status" value="1"/>
</dbReference>
<keyword evidence="7 15" id="KW-0418">Kinase</keyword>
<dbReference type="InterPro" id="IPR050428">
    <property type="entry name" value="TCS_sensor_his_kinase"/>
</dbReference>
<dbReference type="EC" id="2.7.13.3" evidence="3"/>
<evidence type="ECO:0000256" key="6">
    <source>
        <dbReference type="ARBA" id="ARBA00022692"/>
    </source>
</evidence>
<evidence type="ECO:0000313" key="15">
    <source>
        <dbReference type="EMBL" id="SFS18262.1"/>
    </source>
</evidence>
<dbReference type="GO" id="GO:0005886">
    <property type="term" value="C:plasma membrane"/>
    <property type="evidence" value="ECO:0007669"/>
    <property type="project" value="TreeGrafter"/>
</dbReference>
<gene>
    <name evidence="15" type="ORF">SAMN05421771_3401</name>
</gene>
<dbReference type="GO" id="GO:0000155">
    <property type="term" value="F:phosphorelay sensor kinase activity"/>
    <property type="evidence" value="ECO:0007669"/>
    <property type="project" value="InterPro"/>
</dbReference>
<organism evidence="15 16">
    <name type="scientific">Granulicella pectinivorans</name>
    <dbReference type="NCBI Taxonomy" id="474950"/>
    <lineage>
        <taxon>Bacteria</taxon>
        <taxon>Pseudomonadati</taxon>
        <taxon>Acidobacteriota</taxon>
        <taxon>Terriglobia</taxon>
        <taxon>Terriglobales</taxon>
        <taxon>Acidobacteriaceae</taxon>
        <taxon>Granulicella</taxon>
    </lineage>
</organism>
<keyword evidence="5" id="KW-0808">Transferase</keyword>
<evidence type="ECO:0000256" key="7">
    <source>
        <dbReference type="ARBA" id="ARBA00022777"/>
    </source>
</evidence>
<dbReference type="InterPro" id="IPR036097">
    <property type="entry name" value="HisK_dim/P_sf"/>
</dbReference>
<protein>
    <recommendedName>
        <fullName evidence="3">histidine kinase</fullName>
        <ecNumber evidence="3">2.7.13.3</ecNumber>
    </recommendedName>
</protein>
<dbReference type="SMART" id="SM00388">
    <property type="entry name" value="HisKA"/>
    <property type="match status" value="1"/>
</dbReference>
<dbReference type="SMART" id="SM00387">
    <property type="entry name" value="HATPase_c"/>
    <property type="match status" value="1"/>
</dbReference>
<dbReference type="EMBL" id="FOZL01000001">
    <property type="protein sequence ID" value="SFS18262.1"/>
    <property type="molecule type" value="Genomic_DNA"/>
</dbReference>
<feature type="transmembrane region" description="Helical" evidence="12">
    <location>
        <begin position="12"/>
        <end position="34"/>
    </location>
</feature>
<dbReference type="FunFam" id="3.30.565.10:FF:000006">
    <property type="entry name" value="Sensor histidine kinase WalK"/>
    <property type="match status" value="1"/>
</dbReference>
<dbReference type="InterPro" id="IPR003661">
    <property type="entry name" value="HisK_dim/P_dom"/>
</dbReference>
<dbReference type="InterPro" id="IPR005467">
    <property type="entry name" value="His_kinase_dom"/>
</dbReference>
<keyword evidence="10 12" id="KW-0472">Membrane</keyword>
<evidence type="ECO:0000256" key="1">
    <source>
        <dbReference type="ARBA" id="ARBA00000085"/>
    </source>
</evidence>
<dbReference type="Pfam" id="PF02518">
    <property type="entry name" value="HATPase_c"/>
    <property type="match status" value="1"/>
</dbReference>
<keyword evidence="8 12" id="KW-1133">Transmembrane helix</keyword>
<dbReference type="CDD" id="cd00082">
    <property type="entry name" value="HisKA"/>
    <property type="match status" value="1"/>
</dbReference>
<dbReference type="Gene3D" id="1.10.287.130">
    <property type="match status" value="1"/>
</dbReference>
<evidence type="ECO:0000256" key="4">
    <source>
        <dbReference type="ARBA" id="ARBA00022553"/>
    </source>
</evidence>
<evidence type="ECO:0000256" key="11">
    <source>
        <dbReference type="SAM" id="MobiDB-lite"/>
    </source>
</evidence>
<dbReference type="PANTHER" id="PTHR45436">
    <property type="entry name" value="SENSOR HISTIDINE KINASE YKOH"/>
    <property type="match status" value="1"/>
</dbReference>
<reference evidence="15 16" key="1">
    <citation type="submission" date="2016-10" db="EMBL/GenBank/DDBJ databases">
        <authorList>
            <person name="de Groot N.N."/>
        </authorList>
    </citation>
    <scope>NUCLEOTIDE SEQUENCE [LARGE SCALE GENOMIC DNA]</scope>
    <source>
        <strain evidence="15 16">DSM 21001</strain>
    </source>
</reference>
<proteinExistence type="predicted"/>
<evidence type="ECO:0000256" key="10">
    <source>
        <dbReference type="ARBA" id="ARBA00023136"/>
    </source>
</evidence>
<dbReference type="InterPro" id="IPR036890">
    <property type="entry name" value="HATPase_C_sf"/>
</dbReference>
<dbReference type="Gene3D" id="6.10.340.10">
    <property type="match status" value="1"/>
</dbReference>
<evidence type="ECO:0000256" key="3">
    <source>
        <dbReference type="ARBA" id="ARBA00012438"/>
    </source>
</evidence>
<dbReference type="Gene3D" id="3.30.565.10">
    <property type="entry name" value="Histidine kinase-like ATPase, C-terminal domain"/>
    <property type="match status" value="1"/>
</dbReference>
<dbReference type="InterPro" id="IPR004358">
    <property type="entry name" value="Sig_transdc_His_kin-like_C"/>
</dbReference>
<dbReference type="PANTHER" id="PTHR45436:SF5">
    <property type="entry name" value="SENSOR HISTIDINE KINASE TRCS"/>
    <property type="match status" value="1"/>
</dbReference>
<feature type="domain" description="Histidine kinase" evidence="13">
    <location>
        <begin position="245"/>
        <end position="459"/>
    </location>
</feature>
<name>A0A1I6MRD9_9BACT</name>
<evidence type="ECO:0000313" key="16">
    <source>
        <dbReference type="Proteomes" id="UP000199024"/>
    </source>
</evidence>
<keyword evidence="16" id="KW-1185">Reference proteome</keyword>
<evidence type="ECO:0000256" key="8">
    <source>
        <dbReference type="ARBA" id="ARBA00022989"/>
    </source>
</evidence>
<dbReference type="PROSITE" id="PS50109">
    <property type="entry name" value="HIS_KIN"/>
    <property type="match status" value="1"/>
</dbReference>
<sequence length="491" mass="54156">MKNYVSISLRLTLWFGAIFFCGWVIFGTVMWFHLKSTLTAERHQTLSRRADRLQDLLRRDQRNTDADPVQDFRDFAHATGNGLAEIVRTDNTPVYPSPSSAASSFPWPAISNGQPETFLHVHLGDQSYSVLIRPIIAEGTQAYIGLAAPDAGNLLLLHDFWRGLLAWIPALLLVSSAGGYWMSRRALRPVDRITATARSISIGNLSERLPVNHSGDELERLTETCNEMLARLESSVRTIKQFTADASHELRGPLSFARTVAEVALRNPRIDESSRQSFQDIVDEAAKAAVVLEQMLTLARSDAEPFDKSLVPLELASLVEGTCSMARRIAAEKGHTIHLSTTPVWVQGDATSLRRMLWIVLDNALKYNDGKAAIDVAITTDDAQAIIRIQDSGMGISPEDLPYVFDRFYRADPSRSQIEGSGLGLSIARWIADAHHAEISIRSAHRQGTTVTITLPVCDLESPHASGRRYAGLLSTSSRGRHTPLPEGSVT</sequence>
<dbReference type="SUPFAM" id="SSF158472">
    <property type="entry name" value="HAMP domain-like"/>
    <property type="match status" value="1"/>
</dbReference>
<dbReference type="PROSITE" id="PS50885">
    <property type="entry name" value="HAMP"/>
    <property type="match status" value="1"/>
</dbReference>
<dbReference type="STRING" id="474950.SAMN05421771_3401"/>
<comment type="catalytic activity">
    <reaction evidence="1">
        <text>ATP + protein L-histidine = ADP + protein N-phospho-L-histidine.</text>
        <dbReference type="EC" id="2.7.13.3"/>
    </reaction>
</comment>
<dbReference type="InterPro" id="IPR003660">
    <property type="entry name" value="HAMP_dom"/>
</dbReference>
<dbReference type="AlphaFoldDB" id="A0A1I6MRD9"/>
<dbReference type="InterPro" id="IPR003594">
    <property type="entry name" value="HATPase_dom"/>
</dbReference>
<evidence type="ECO:0000256" key="12">
    <source>
        <dbReference type="SAM" id="Phobius"/>
    </source>
</evidence>
<dbReference type="Proteomes" id="UP000199024">
    <property type="component" value="Unassembled WGS sequence"/>
</dbReference>
<evidence type="ECO:0000256" key="5">
    <source>
        <dbReference type="ARBA" id="ARBA00022679"/>
    </source>
</evidence>
<dbReference type="Pfam" id="PF00512">
    <property type="entry name" value="HisKA"/>
    <property type="match status" value="1"/>
</dbReference>
<dbReference type="SUPFAM" id="SSF47384">
    <property type="entry name" value="Homodimeric domain of signal transducing histidine kinase"/>
    <property type="match status" value="1"/>
</dbReference>
<dbReference type="PRINTS" id="PR00344">
    <property type="entry name" value="BCTRLSENSOR"/>
</dbReference>
<keyword evidence="4" id="KW-0597">Phosphoprotein</keyword>
<dbReference type="Pfam" id="PF00672">
    <property type="entry name" value="HAMP"/>
    <property type="match status" value="1"/>
</dbReference>
<evidence type="ECO:0000256" key="2">
    <source>
        <dbReference type="ARBA" id="ARBA00004370"/>
    </source>
</evidence>
<dbReference type="SMART" id="SM00304">
    <property type="entry name" value="HAMP"/>
    <property type="match status" value="1"/>
</dbReference>
<accession>A0A1I6MRD9</accession>
<keyword evidence="9" id="KW-0902">Two-component regulatory system</keyword>
<evidence type="ECO:0000259" key="13">
    <source>
        <dbReference type="PROSITE" id="PS50109"/>
    </source>
</evidence>
<dbReference type="OrthoDB" id="9796330at2"/>
<feature type="region of interest" description="Disordered" evidence="11">
    <location>
        <begin position="472"/>
        <end position="491"/>
    </location>
</feature>
<comment type="subcellular location">
    <subcellularLocation>
        <location evidence="2">Membrane</location>
    </subcellularLocation>
</comment>